<dbReference type="Proteomes" id="UP001198565">
    <property type="component" value="Unassembled WGS sequence"/>
</dbReference>
<dbReference type="Gene3D" id="1.10.443.10">
    <property type="entry name" value="Intergrase catalytic core"/>
    <property type="match status" value="1"/>
</dbReference>
<protein>
    <submittedName>
        <fullName evidence="8">Site-specific integrase</fullName>
    </submittedName>
</protein>
<dbReference type="PROSITE" id="PS51900">
    <property type="entry name" value="CB"/>
    <property type="match status" value="1"/>
</dbReference>
<accession>A0ABS7R1S3</accession>
<evidence type="ECO:0000259" key="7">
    <source>
        <dbReference type="PROSITE" id="PS51900"/>
    </source>
</evidence>
<dbReference type="PANTHER" id="PTHR30349:SF91">
    <property type="entry name" value="INTA PROTEIN"/>
    <property type="match status" value="1"/>
</dbReference>
<evidence type="ECO:0000259" key="6">
    <source>
        <dbReference type="PROSITE" id="PS51898"/>
    </source>
</evidence>
<evidence type="ECO:0000256" key="5">
    <source>
        <dbReference type="SAM" id="MobiDB-lite"/>
    </source>
</evidence>
<dbReference type="CDD" id="cd01189">
    <property type="entry name" value="INT_ICEBs1_C_like"/>
    <property type="match status" value="1"/>
</dbReference>
<dbReference type="EMBL" id="JAINVZ010000025">
    <property type="protein sequence ID" value="MBY8888510.1"/>
    <property type="molecule type" value="Genomic_DNA"/>
</dbReference>
<dbReference type="Gene3D" id="1.10.150.130">
    <property type="match status" value="1"/>
</dbReference>
<keyword evidence="3" id="KW-0233">DNA recombination</keyword>
<dbReference type="PROSITE" id="PS51898">
    <property type="entry name" value="TYR_RECOMBINASE"/>
    <property type="match status" value="1"/>
</dbReference>
<evidence type="ECO:0000256" key="2">
    <source>
        <dbReference type="ARBA" id="ARBA00023125"/>
    </source>
</evidence>
<dbReference type="InterPro" id="IPR002104">
    <property type="entry name" value="Integrase_catalytic"/>
</dbReference>
<reference evidence="8 9" key="1">
    <citation type="submission" date="2021-08" db="EMBL/GenBank/DDBJ databases">
        <title>Streptomyces sp. PTM05 isolated from lichen.</title>
        <authorList>
            <person name="Somphong A."/>
            <person name="Phongsopitanun W."/>
            <person name="Tanasupawat S."/>
        </authorList>
    </citation>
    <scope>NUCLEOTIDE SEQUENCE [LARGE SCALE GENOMIC DNA]</scope>
    <source>
        <strain evidence="8 9">Ptm05</strain>
    </source>
</reference>
<dbReference type="InterPro" id="IPR013762">
    <property type="entry name" value="Integrase-like_cat_sf"/>
</dbReference>
<dbReference type="InterPro" id="IPR010998">
    <property type="entry name" value="Integrase_recombinase_N"/>
</dbReference>
<keyword evidence="9" id="KW-1185">Reference proteome</keyword>
<dbReference type="InterPro" id="IPR004107">
    <property type="entry name" value="Integrase_SAM-like_N"/>
</dbReference>
<gene>
    <name evidence="8" type="ORF">K7472_27250</name>
</gene>
<keyword evidence="1" id="KW-0229">DNA integration</keyword>
<feature type="domain" description="Core-binding (CB)" evidence="7">
    <location>
        <begin position="70"/>
        <end position="153"/>
    </location>
</feature>
<dbReference type="RefSeq" id="WP_222981227.1">
    <property type="nucleotide sequence ID" value="NZ_JAINVZ010000025.1"/>
</dbReference>
<feature type="region of interest" description="Disordered" evidence="5">
    <location>
        <begin position="34"/>
        <end position="65"/>
    </location>
</feature>
<keyword evidence="2 4" id="KW-0238">DNA-binding</keyword>
<evidence type="ECO:0000313" key="9">
    <source>
        <dbReference type="Proteomes" id="UP001198565"/>
    </source>
</evidence>
<evidence type="ECO:0000256" key="1">
    <source>
        <dbReference type="ARBA" id="ARBA00022908"/>
    </source>
</evidence>
<evidence type="ECO:0000256" key="3">
    <source>
        <dbReference type="ARBA" id="ARBA00023172"/>
    </source>
</evidence>
<organism evidence="8 9">
    <name type="scientific">Streptantibioticus parmotrematis</name>
    <dbReference type="NCBI Taxonomy" id="2873249"/>
    <lineage>
        <taxon>Bacteria</taxon>
        <taxon>Bacillati</taxon>
        <taxon>Actinomycetota</taxon>
        <taxon>Actinomycetes</taxon>
        <taxon>Kitasatosporales</taxon>
        <taxon>Streptomycetaceae</taxon>
        <taxon>Streptantibioticus</taxon>
    </lineage>
</organism>
<proteinExistence type="predicted"/>
<evidence type="ECO:0000256" key="4">
    <source>
        <dbReference type="PROSITE-ProRule" id="PRU01248"/>
    </source>
</evidence>
<dbReference type="SUPFAM" id="SSF56349">
    <property type="entry name" value="DNA breaking-rejoining enzymes"/>
    <property type="match status" value="1"/>
</dbReference>
<name>A0ABS7R1S3_9ACTN</name>
<feature type="domain" description="Tyr recombinase" evidence="6">
    <location>
        <begin position="174"/>
        <end position="421"/>
    </location>
</feature>
<dbReference type="InterPro" id="IPR044068">
    <property type="entry name" value="CB"/>
</dbReference>
<dbReference type="Pfam" id="PF14659">
    <property type="entry name" value="Phage_int_SAM_3"/>
    <property type="match status" value="1"/>
</dbReference>
<dbReference type="InterPro" id="IPR011010">
    <property type="entry name" value="DNA_brk_join_enz"/>
</dbReference>
<dbReference type="InterPro" id="IPR050090">
    <property type="entry name" value="Tyrosine_recombinase_XerCD"/>
</dbReference>
<dbReference type="Pfam" id="PF00589">
    <property type="entry name" value="Phage_integrase"/>
    <property type="match status" value="1"/>
</dbReference>
<dbReference type="PANTHER" id="PTHR30349">
    <property type="entry name" value="PHAGE INTEGRASE-RELATED"/>
    <property type="match status" value="1"/>
</dbReference>
<sequence length="473" mass="53217">MSKRQPNGHSKIYLGADGAYHAYITIGLKDDGSLDRRHRSGKTASEVRDKIRELERKRDAGNVPGKGRVPTVEAWVTTYLDTIAPRTLAPRSLDDYRSKAKNWIVPGLGQHKLDRLQPEHLDRLYAKMLDAGKAPSHVLKVHRVLSRMLKIAVRRGIIARNVAQLVEPPTVREAEIVPFTRDETRQILTAAQRRPSAVRWSVGLALGLRQGEALGLRWSYLDLNTGRVRVWWQLQRNTWQHGCDDPHACGVKRHKTKPCPKACKQHTRACPPPCPKDCARHASTCPQRKGGGLVFREPKGKSKRTISLPPELIPELEAHRIEQQRQRSQAGAVWQENDLVFCQPDGRPVDPRDDWEDWKALLRIASVRDARVHDGRHTSATLLLEYGVDVRIVMEILGHSDLRVTTRYTHIAVPLAQEAASRMGQALWGRTGKPEPLHAATTATGAATEKAQISDDNVVDLGFYRSRLRESNP</sequence>
<comment type="caution">
    <text evidence="8">The sequence shown here is derived from an EMBL/GenBank/DDBJ whole genome shotgun (WGS) entry which is preliminary data.</text>
</comment>
<evidence type="ECO:0000313" key="8">
    <source>
        <dbReference type="EMBL" id="MBY8888510.1"/>
    </source>
</evidence>
<feature type="compositionally biased region" description="Basic and acidic residues" evidence="5">
    <location>
        <begin position="45"/>
        <end position="60"/>
    </location>
</feature>